<feature type="region of interest" description="Disordered" evidence="1">
    <location>
        <begin position="1"/>
        <end position="50"/>
    </location>
</feature>
<dbReference type="AlphaFoldDB" id="A0A9E7FKT6"/>
<feature type="region of interest" description="Disordered" evidence="1">
    <location>
        <begin position="64"/>
        <end position="94"/>
    </location>
</feature>
<evidence type="ECO:0000313" key="3">
    <source>
        <dbReference type="Proteomes" id="UP001055439"/>
    </source>
</evidence>
<evidence type="ECO:0000256" key="1">
    <source>
        <dbReference type="SAM" id="MobiDB-lite"/>
    </source>
</evidence>
<dbReference type="Proteomes" id="UP001055439">
    <property type="component" value="Chromosome 4"/>
</dbReference>
<evidence type="ECO:0000313" key="2">
    <source>
        <dbReference type="EMBL" id="URD97595.1"/>
    </source>
</evidence>
<feature type="region of interest" description="Disordered" evidence="1">
    <location>
        <begin position="117"/>
        <end position="165"/>
    </location>
</feature>
<name>A0A9E7FKT6_9LILI</name>
<gene>
    <name evidence="2" type="ORF">MUK42_31585</name>
</gene>
<proteinExistence type="predicted"/>
<protein>
    <submittedName>
        <fullName evidence="2">Uncharacterized protein</fullName>
    </submittedName>
</protein>
<accession>A0A9E7FKT6</accession>
<feature type="compositionally biased region" description="Low complexity" evidence="1">
    <location>
        <begin position="72"/>
        <end position="84"/>
    </location>
</feature>
<keyword evidence="3" id="KW-1185">Reference proteome</keyword>
<dbReference type="EMBL" id="CP097506">
    <property type="protein sequence ID" value="URD97595.1"/>
    <property type="molecule type" value="Genomic_DNA"/>
</dbReference>
<sequence length="165" mass="17426">MVYSTKIIPGGAGKEEIRSPAANCKVDKSDGSRNREQHESGSGRMVLEPDFCSRTDNRVRVSSVDLLHGPLTNTSTTTDSNGTDMASETSTSLAPLQLEARNAFGSNMQRSSARIAAAPNSGLGSPGLHPSHQSSLRAEELQELSSLSTLDAVATKGGSDLRINR</sequence>
<reference evidence="2" key="1">
    <citation type="submission" date="2022-05" db="EMBL/GenBank/DDBJ databases">
        <title>The Musa troglodytarum L. genome provides insights into the mechanism of non-climacteric behaviour and enrichment of carotenoids.</title>
        <authorList>
            <person name="Wang J."/>
        </authorList>
    </citation>
    <scope>NUCLEOTIDE SEQUENCE</scope>
    <source>
        <tissue evidence="2">Leaf</tissue>
    </source>
</reference>
<feature type="compositionally biased region" description="Basic and acidic residues" evidence="1">
    <location>
        <begin position="25"/>
        <end position="41"/>
    </location>
</feature>
<organism evidence="2 3">
    <name type="scientific">Musa troglodytarum</name>
    <name type="common">fe'i banana</name>
    <dbReference type="NCBI Taxonomy" id="320322"/>
    <lineage>
        <taxon>Eukaryota</taxon>
        <taxon>Viridiplantae</taxon>
        <taxon>Streptophyta</taxon>
        <taxon>Embryophyta</taxon>
        <taxon>Tracheophyta</taxon>
        <taxon>Spermatophyta</taxon>
        <taxon>Magnoliopsida</taxon>
        <taxon>Liliopsida</taxon>
        <taxon>Zingiberales</taxon>
        <taxon>Musaceae</taxon>
        <taxon>Musa</taxon>
    </lineage>
</organism>